<dbReference type="Proteomes" id="UP000095463">
    <property type="component" value="Unassembled WGS sequence"/>
</dbReference>
<proteinExistence type="predicted"/>
<reference evidence="1 2" key="1">
    <citation type="journal article" date="2015" name="Genome Announc.">
        <title>Genome Assemblies of Three Soil-Associated Devosia species: D. insulae, D. limi, and D. soli.</title>
        <authorList>
            <person name="Hassan Y.I."/>
            <person name="Lepp D."/>
            <person name="Zhou T."/>
        </authorList>
    </citation>
    <scope>NUCLEOTIDE SEQUENCE [LARGE SCALE GENOMIC DNA]</scope>
    <source>
        <strain evidence="1 2">DS-56</strain>
    </source>
</reference>
<keyword evidence="2" id="KW-1185">Reference proteome</keyword>
<evidence type="ECO:0008006" key="3">
    <source>
        <dbReference type="Google" id="ProtNLM"/>
    </source>
</evidence>
<dbReference type="AlphaFoldDB" id="A0A1E5XWJ3"/>
<gene>
    <name evidence="1" type="ORF">VW23_009070</name>
</gene>
<evidence type="ECO:0000313" key="1">
    <source>
        <dbReference type="EMBL" id="OEO32953.1"/>
    </source>
</evidence>
<organism evidence="1 2">
    <name type="scientific">Devosia insulae DS-56</name>
    <dbReference type="NCBI Taxonomy" id="1116389"/>
    <lineage>
        <taxon>Bacteria</taxon>
        <taxon>Pseudomonadati</taxon>
        <taxon>Pseudomonadota</taxon>
        <taxon>Alphaproteobacteria</taxon>
        <taxon>Hyphomicrobiales</taxon>
        <taxon>Devosiaceae</taxon>
        <taxon>Devosia</taxon>
    </lineage>
</organism>
<evidence type="ECO:0000313" key="2">
    <source>
        <dbReference type="Proteomes" id="UP000095463"/>
    </source>
</evidence>
<dbReference type="EMBL" id="LAJE02000044">
    <property type="protein sequence ID" value="OEO32953.1"/>
    <property type="molecule type" value="Genomic_DNA"/>
</dbReference>
<protein>
    <recommendedName>
        <fullName evidence="3">DUF1127 domain-containing protein</fullName>
    </recommendedName>
</protein>
<dbReference type="RefSeq" id="WP_069907916.1">
    <property type="nucleotide sequence ID" value="NZ_LAJE02000044.1"/>
</dbReference>
<name>A0A1E5XWJ3_9HYPH</name>
<dbReference type="OrthoDB" id="7951113at2"/>
<sequence length="82" mass="9024">MSNYHAYADDCQAATVSGWQAAADLAAALRSGFRTAIAPLHNAMLRRATEQRVADFPDHLLRDLGYERDWDGAIHPVGRDNA</sequence>
<comment type="caution">
    <text evidence="1">The sequence shown here is derived from an EMBL/GenBank/DDBJ whole genome shotgun (WGS) entry which is preliminary data.</text>
</comment>
<accession>A0A1E5XWJ3</accession>